<reference evidence="12 13" key="1">
    <citation type="submission" date="2019-03" db="EMBL/GenBank/DDBJ databases">
        <title>Draft Genome Sequence of Duganella callidus sp. nov., a Novel Duganella Species Isolated from Cultivated Soil.</title>
        <authorList>
            <person name="Raths R."/>
            <person name="Peta V."/>
            <person name="Bucking H."/>
        </authorList>
    </citation>
    <scope>NUCLEOTIDE SEQUENCE [LARGE SCALE GENOMIC DNA]</scope>
    <source>
        <strain evidence="12 13">DN04</strain>
    </source>
</reference>
<dbReference type="GO" id="GO:0009055">
    <property type="term" value="F:electron transfer activity"/>
    <property type="evidence" value="ECO:0007669"/>
    <property type="project" value="InterPro"/>
</dbReference>
<dbReference type="PIRSF" id="PIRSF000018">
    <property type="entry name" value="Mb_ADH_cyt_c"/>
    <property type="match status" value="1"/>
</dbReference>
<dbReference type="SUPFAM" id="SSF46626">
    <property type="entry name" value="Cytochrome c"/>
    <property type="match status" value="2"/>
</dbReference>
<evidence type="ECO:0000256" key="6">
    <source>
        <dbReference type="ARBA" id="ARBA00022737"/>
    </source>
</evidence>
<dbReference type="Proteomes" id="UP000297729">
    <property type="component" value="Unassembled WGS sequence"/>
</dbReference>
<keyword evidence="3 9" id="KW-0349">Heme</keyword>
<gene>
    <name evidence="12" type="ORF">E4L98_25305</name>
</gene>
<dbReference type="EMBL" id="SPVG01000246">
    <property type="protein sequence ID" value="TFW15865.1"/>
    <property type="molecule type" value="Genomic_DNA"/>
</dbReference>
<comment type="subcellular location">
    <subcellularLocation>
        <location evidence="1">Cell membrane</location>
    </subcellularLocation>
</comment>
<sequence length="328" mass="34304">MKRTTWIWIAAAAAAACAAAAAWVFQPAIAPISPPSPNDFDPASVARGARVVAQGDCMVCHTSAGGAPYAGGLPLRTPFGTIYTTNITPDAQTGIGTWPLAAFTRALRHGVSRDGHLLYPAFPYIHYTRMSSADIDDAYAYLMTRTPVAARAPDNDLLLPLRFRPLLAGWNLLYLRPGPRADDPAQSAQWNRGRYLVDGAGHCASCHSTLDPIGGERSPAFSGGNIDGWDAPALTDLLNAPKPWTREQLALYLRHGWSPEHGAAAGPMGPVTHSLAQVPQADTDAIATYIMSLQRPSARSVAAGAAGHAAANATVGNAGSTHAGAGQA</sequence>
<dbReference type="GO" id="GO:0005886">
    <property type="term" value="C:plasma membrane"/>
    <property type="evidence" value="ECO:0007669"/>
    <property type="project" value="UniProtKB-SubCell"/>
</dbReference>
<dbReference type="InterPro" id="IPR014353">
    <property type="entry name" value="Membr-bd_ADH_cyt_c"/>
</dbReference>
<dbReference type="InterPro" id="IPR051459">
    <property type="entry name" value="Cytochrome_c-type_DH"/>
</dbReference>
<proteinExistence type="predicted"/>
<comment type="caution">
    <text evidence="12">The sequence shown here is derived from an EMBL/GenBank/DDBJ whole genome shotgun (WGS) entry which is preliminary data.</text>
</comment>
<keyword evidence="4 9" id="KW-0479">Metal-binding</keyword>
<evidence type="ECO:0000256" key="2">
    <source>
        <dbReference type="ARBA" id="ARBA00022475"/>
    </source>
</evidence>
<dbReference type="AlphaFoldDB" id="A0A4Y9S3F0"/>
<dbReference type="GO" id="GO:0016614">
    <property type="term" value="F:oxidoreductase activity, acting on CH-OH group of donors"/>
    <property type="evidence" value="ECO:0007669"/>
    <property type="project" value="InterPro"/>
</dbReference>
<keyword evidence="6" id="KW-0677">Repeat</keyword>
<dbReference type="Pfam" id="PF00034">
    <property type="entry name" value="Cytochrom_C"/>
    <property type="match status" value="2"/>
</dbReference>
<name>A0A4Y9S3F0_9BURK</name>
<organism evidence="12 13">
    <name type="scientific">Duganella callida</name>
    <dbReference type="NCBI Taxonomy" id="2561932"/>
    <lineage>
        <taxon>Bacteria</taxon>
        <taxon>Pseudomonadati</taxon>
        <taxon>Pseudomonadota</taxon>
        <taxon>Betaproteobacteria</taxon>
        <taxon>Burkholderiales</taxon>
        <taxon>Oxalobacteraceae</taxon>
        <taxon>Telluria group</taxon>
        <taxon>Duganella</taxon>
    </lineage>
</organism>
<evidence type="ECO:0000256" key="1">
    <source>
        <dbReference type="ARBA" id="ARBA00004236"/>
    </source>
</evidence>
<evidence type="ECO:0000256" key="10">
    <source>
        <dbReference type="SAM" id="SignalP"/>
    </source>
</evidence>
<dbReference type="OrthoDB" id="9809720at2"/>
<evidence type="ECO:0000256" key="9">
    <source>
        <dbReference type="PROSITE-ProRule" id="PRU00433"/>
    </source>
</evidence>
<feature type="non-terminal residue" evidence="12">
    <location>
        <position position="328"/>
    </location>
</feature>
<feature type="domain" description="Cytochrome c" evidence="11">
    <location>
        <begin position="43"/>
        <end position="146"/>
    </location>
</feature>
<evidence type="ECO:0000256" key="5">
    <source>
        <dbReference type="ARBA" id="ARBA00022729"/>
    </source>
</evidence>
<keyword evidence="2" id="KW-1003">Cell membrane</keyword>
<dbReference type="InterPro" id="IPR009056">
    <property type="entry name" value="Cyt_c-like_dom"/>
</dbReference>
<dbReference type="InterPro" id="IPR036909">
    <property type="entry name" value="Cyt_c-like_dom_sf"/>
</dbReference>
<dbReference type="PANTHER" id="PTHR35008:SF8">
    <property type="entry name" value="ALCOHOL DEHYDROGENASE CYTOCHROME C SUBUNIT"/>
    <property type="match status" value="1"/>
</dbReference>
<dbReference type="GO" id="GO:0005506">
    <property type="term" value="F:iron ion binding"/>
    <property type="evidence" value="ECO:0007669"/>
    <property type="project" value="InterPro"/>
</dbReference>
<evidence type="ECO:0000313" key="13">
    <source>
        <dbReference type="Proteomes" id="UP000297729"/>
    </source>
</evidence>
<keyword evidence="7 9" id="KW-0408">Iron</keyword>
<protein>
    <submittedName>
        <fullName evidence="12">C-type cytochrome</fullName>
    </submittedName>
</protein>
<evidence type="ECO:0000256" key="8">
    <source>
        <dbReference type="ARBA" id="ARBA00023136"/>
    </source>
</evidence>
<evidence type="ECO:0000313" key="12">
    <source>
        <dbReference type="EMBL" id="TFW15865.1"/>
    </source>
</evidence>
<dbReference type="PROSITE" id="PS51257">
    <property type="entry name" value="PROKAR_LIPOPROTEIN"/>
    <property type="match status" value="1"/>
</dbReference>
<dbReference type="PROSITE" id="PS51007">
    <property type="entry name" value="CYTC"/>
    <property type="match status" value="2"/>
</dbReference>
<feature type="signal peptide" evidence="10">
    <location>
        <begin position="1"/>
        <end position="30"/>
    </location>
</feature>
<dbReference type="Gene3D" id="1.10.760.10">
    <property type="entry name" value="Cytochrome c-like domain"/>
    <property type="match status" value="2"/>
</dbReference>
<evidence type="ECO:0000256" key="4">
    <source>
        <dbReference type="ARBA" id="ARBA00022723"/>
    </source>
</evidence>
<keyword evidence="5 10" id="KW-0732">Signal</keyword>
<dbReference type="GO" id="GO:0020037">
    <property type="term" value="F:heme binding"/>
    <property type="evidence" value="ECO:0007669"/>
    <property type="project" value="InterPro"/>
</dbReference>
<feature type="chain" id="PRO_5021441339" evidence="10">
    <location>
        <begin position="31"/>
        <end position="328"/>
    </location>
</feature>
<feature type="domain" description="Cytochrome c" evidence="11">
    <location>
        <begin position="188"/>
        <end position="294"/>
    </location>
</feature>
<evidence type="ECO:0000259" key="11">
    <source>
        <dbReference type="PROSITE" id="PS51007"/>
    </source>
</evidence>
<dbReference type="RefSeq" id="WP_135204306.1">
    <property type="nucleotide sequence ID" value="NZ_SPVG01000246.1"/>
</dbReference>
<evidence type="ECO:0000256" key="3">
    <source>
        <dbReference type="ARBA" id="ARBA00022617"/>
    </source>
</evidence>
<keyword evidence="13" id="KW-1185">Reference proteome</keyword>
<keyword evidence="8" id="KW-0472">Membrane</keyword>
<dbReference type="PANTHER" id="PTHR35008">
    <property type="entry name" value="BLL4482 PROTEIN-RELATED"/>
    <property type="match status" value="1"/>
</dbReference>
<accession>A0A4Y9S3F0</accession>
<evidence type="ECO:0000256" key="7">
    <source>
        <dbReference type="ARBA" id="ARBA00023004"/>
    </source>
</evidence>